<dbReference type="Proteomes" id="UP001210720">
    <property type="component" value="Unassembled WGS sequence"/>
</dbReference>
<name>A0ABT4XPW5_9RHOB</name>
<dbReference type="SUPFAM" id="SSF53448">
    <property type="entry name" value="Nucleotide-diphospho-sugar transferases"/>
    <property type="match status" value="1"/>
</dbReference>
<protein>
    <recommendedName>
        <fullName evidence="3">Glycosyltransferase</fullName>
    </recommendedName>
</protein>
<evidence type="ECO:0000313" key="1">
    <source>
        <dbReference type="EMBL" id="MDA7423898.1"/>
    </source>
</evidence>
<comment type="caution">
    <text evidence="1">The sequence shown here is derived from an EMBL/GenBank/DDBJ whole genome shotgun (WGS) entry which is preliminary data.</text>
</comment>
<dbReference type="EMBL" id="JAQIOY010000001">
    <property type="protein sequence ID" value="MDA7423898.1"/>
    <property type="molecule type" value="Genomic_DNA"/>
</dbReference>
<evidence type="ECO:0000313" key="2">
    <source>
        <dbReference type="Proteomes" id="UP001210720"/>
    </source>
</evidence>
<reference evidence="1 2" key="1">
    <citation type="submission" date="2023-01" db="EMBL/GenBank/DDBJ databases">
        <title>Thalassococcus onchidii sp. nov., isolated from a marine invertebrate from the South China Sea.</title>
        <authorList>
            <person name="Xu S."/>
            <person name="Liu Z."/>
            <person name="Xu Y."/>
        </authorList>
    </citation>
    <scope>NUCLEOTIDE SEQUENCE [LARGE SCALE GENOMIC DNA]</scope>
    <source>
        <strain evidence="1 2">KCTC 32084</strain>
    </source>
</reference>
<proteinExistence type="predicted"/>
<evidence type="ECO:0008006" key="3">
    <source>
        <dbReference type="Google" id="ProtNLM"/>
    </source>
</evidence>
<keyword evidence="2" id="KW-1185">Reference proteome</keyword>
<organism evidence="1 2">
    <name type="scientific">Thalassococcus lentus</name>
    <dbReference type="NCBI Taxonomy" id="1210524"/>
    <lineage>
        <taxon>Bacteria</taxon>
        <taxon>Pseudomonadati</taxon>
        <taxon>Pseudomonadota</taxon>
        <taxon>Alphaproteobacteria</taxon>
        <taxon>Rhodobacterales</taxon>
        <taxon>Roseobacteraceae</taxon>
        <taxon>Thalassococcus</taxon>
    </lineage>
</organism>
<sequence length="229" mass="24557">MQTVISLTSIPPRFGGLKPVLLSLLSQGADIVCLTVPHRYDRFAGSFELPDLPSGITVLHSDIDHGPATKLLPALRAFPKAQIAVCDDDCVYGAGWLDALLGSGQHGNAVTGQGWSVTRLKRSGALPPNTDVAQGFSGILTCADHFDEDIFHIPEPAWPVDDIWISAQLARRGISLLPCPAARQCVTPLDAPKGLQDERFGGHSRASLNEACASFVHARYGIWPTKDKS</sequence>
<dbReference type="InterPro" id="IPR029044">
    <property type="entry name" value="Nucleotide-diphossugar_trans"/>
</dbReference>
<gene>
    <name evidence="1" type="ORF">PFY00_04105</name>
</gene>
<accession>A0ABT4XPW5</accession>
<dbReference type="RefSeq" id="WP_271431231.1">
    <property type="nucleotide sequence ID" value="NZ_JAQIOY010000001.1"/>
</dbReference>